<reference evidence="1 2" key="1">
    <citation type="submission" date="2020-04" db="EMBL/GenBank/DDBJ databases">
        <title>MicrobeNet Type strains.</title>
        <authorList>
            <person name="Nicholson A.C."/>
        </authorList>
    </citation>
    <scope>NUCLEOTIDE SEQUENCE [LARGE SCALE GENOMIC DNA]</scope>
    <source>
        <strain evidence="1 2">DSM 44956</strain>
    </source>
</reference>
<dbReference type="AlphaFoldDB" id="A0A7X6L4R5"/>
<evidence type="ECO:0000313" key="2">
    <source>
        <dbReference type="Proteomes" id="UP000540698"/>
    </source>
</evidence>
<keyword evidence="2" id="KW-1185">Reference proteome</keyword>
<dbReference type="Proteomes" id="UP000540698">
    <property type="component" value="Unassembled WGS sequence"/>
</dbReference>
<proteinExistence type="predicted"/>
<protein>
    <submittedName>
        <fullName evidence="1">Uncharacterized protein</fullName>
    </submittedName>
</protein>
<dbReference type="EMBL" id="JAAXOS010000007">
    <property type="protein sequence ID" value="NKY27768.1"/>
    <property type="molecule type" value="Genomic_DNA"/>
</dbReference>
<sequence>MASNNDKHVVGNSNGDRISLFYDGRVKVRSTAHLWTVSGRERQTALGESVHIEIGERLKVPRPKPQRPDIDVPTDPALGRTVAATVCADNGTFVQLFHDGTITVGNDGRDIRGLLNAGRYANSKRNQNGVGGSVMVVFEGTYRPQQHRSSDYPLLHIPEDRPPSALRLYPDEFEIETPGFG</sequence>
<comment type="caution">
    <text evidence="1">The sequence shown here is derived from an EMBL/GenBank/DDBJ whole genome shotgun (WGS) entry which is preliminary data.</text>
</comment>
<accession>A0A7X6L4R5</accession>
<organism evidence="1 2">
    <name type="scientific">Nocardia gamkensis</name>
    <dbReference type="NCBI Taxonomy" id="352869"/>
    <lineage>
        <taxon>Bacteria</taxon>
        <taxon>Bacillati</taxon>
        <taxon>Actinomycetota</taxon>
        <taxon>Actinomycetes</taxon>
        <taxon>Mycobacteriales</taxon>
        <taxon>Nocardiaceae</taxon>
        <taxon>Nocardia</taxon>
    </lineage>
</organism>
<name>A0A7X6L4R5_9NOCA</name>
<dbReference type="RefSeq" id="WP_157113918.1">
    <property type="nucleotide sequence ID" value="NZ_JAAXOS010000007.1"/>
</dbReference>
<evidence type="ECO:0000313" key="1">
    <source>
        <dbReference type="EMBL" id="NKY27768.1"/>
    </source>
</evidence>
<gene>
    <name evidence="1" type="ORF">HGB38_16265</name>
</gene>